<evidence type="ECO:0000313" key="3">
    <source>
        <dbReference type="Proteomes" id="UP000253664"/>
    </source>
</evidence>
<name>A0A367LJB4_9HYPO</name>
<proteinExistence type="predicted"/>
<feature type="signal peptide" evidence="1">
    <location>
        <begin position="1"/>
        <end position="25"/>
    </location>
</feature>
<dbReference type="EMBL" id="LKCN02000003">
    <property type="protein sequence ID" value="RCI14514.1"/>
    <property type="molecule type" value="Genomic_DNA"/>
</dbReference>
<sequence>RTLYHAPFFSSLPSLLFLLFRFPRAVPPSSPHSSLQKHLALRNWPTDECKTAPSSGPLHLDDPMTRHPGLRAAWTGRPVSTSQTPLFSHPLGTLPRKAATRRKLFACHLRLSFVSSSSHLNLSLSLPAIDRCNADIAFPYNVDELNSRNLMQNPVRPLTIYR</sequence>
<organism evidence="2 3">
    <name type="scientific">Ophiocordyceps polyrhachis-furcata BCC 54312</name>
    <dbReference type="NCBI Taxonomy" id="1330021"/>
    <lineage>
        <taxon>Eukaryota</taxon>
        <taxon>Fungi</taxon>
        <taxon>Dikarya</taxon>
        <taxon>Ascomycota</taxon>
        <taxon>Pezizomycotina</taxon>
        <taxon>Sordariomycetes</taxon>
        <taxon>Hypocreomycetidae</taxon>
        <taxon>Hypocreales</taxon>
        <taxon>Ophiocordycipitaceae</taxon>
        <taxon>Ophiocordyceps</taxon>
    </lineage>
</organism>
<dbReference type="AlphaFoldDB" id="A0A367LJB4"/>
<gene>
    <name evidence="2" type="ORF">L249_6853</name>
</gene>
<comment type="caution">
    <text evidence="2">The sequence shown here is derived from an EMBL/GenBank/DDBJ whole genome shotgun (WGS) entry which is preliminary data.</text>
</comment>
<feature type="chain" id="PRO_5016925306" evidence="1">
    <location>
        <begin position="26"/>
        <end position="162"/>
    </location>
</feature>
<keyword evidence="1" id="KW-0732">Signal</keyword>
<protein>
    <submittedName>
        <fullName evidence="2">Uncharacterized protein</fullName>
    </submittedName>
</protein>
<reference evidence="2 3" key="1">
    <citation type="journal article" date="2015" name="BMC Genomics">
        <title>Insights from the genome of Ophiocordyceps polyrhachis-furcata to pathogenicity and host specificity in insect fungi.</title>
        <authorList>
            <person name="Wichadakul D."/>
            <person name="Kobmoo N."/>
            <person name="Ingsriswang S."/>
            <person name="Tangphatsornruang S."/>
            <person name="Chantasingh D."/>
            <person name="Luangsa-ard J.J."/>
            <person name="Eurwilaichitr L."/>
        </authorList>
    </citation>
    <scope>NUCLEOTIDE SEQUENCE [LARGE SCALE GENOMIC DNA]</scope>
    <source>
        <strain evidence="2 3">BCC 54312</strain>
    </source>
</reference>
<evidence type="ECO:0000313" key="2">
    <source>
        <dbReference type="EMBL" id="RCI14514.1"/>
    </source>
</evidence>
<keyword evidence="3" id="KW-1185">Reference proteome</keyword>
<evidence type="ECO:0000256" key="1">
    <source>
        <dbReference type="SAM" id="SignalP"/>
    </source>
</evidence>
<feature type="non-terminal residue" evidence="2">
    <location>
        <position position="1"/>
    </location>
</feature>
<accession>A0A367LJB4</accession>
<dbReference type="Proteomes" id="UP000253664">
    <property type="component" value="Unassembled WGS sequence"/>
</dbReference>